<keyword evidence="1" id="KW-0472">Membrane</keyword>
<dbReference type="AlphaFoldDB" id="A0A0S4W7L4"/>
<protein>
    <submittedName>
        <fullName evidence="4">Putative transmembrane protein</fullName>
    </submittedName>
</protein>
<dbReference type="EMBL" id="LN899822">
    <property type="protein sequence ID" value="CUV64111.1"/>
    <property type="molecule type" value="Genomic_DNA"/>
</dbReference>
<evidence type="ECO:0000313" key="2">
    <source>
        <dbReference type="EMBL" id="CUV26466.1"/>
    </source>
</evidence>
<keyword evidence="1" id="KW-1133">Transmembrane helix</keyword>
<organism evidence="4">
    <name type="scientific">Ralstonia solanacearum</name>
    <name type="common">Pseudomonas solanacearum</name>
    <dbReference type="NCBI Taxonomy" id="305"/>
    <lineage>
        <taxon>Bacteria</taxon>
        <taxon>Pseudomonadati</taxon>
        <taxon>Pseudomonadota</taxon>
        <taxon>Betaproteobacteria</taxon>
        <taxon>Burkholderiales</taxon>
        <taxon>Burkholderiaceae</taxon>
        <taxon>Ralstonia</taxon>
        <taxon>Ralstonia solanacearum species complex</taxon>
    </lineage>
</organism>
<name>A0A0S4W7L4_RALSL</name>
<evidence type="ECO:0000313" key="4">
    <source>
        <dbReference type="EMBL" id="CUV42711.1"/>
    </source>
</evidence>
<feature type="transmembrane region" description="Helical" evidence="1">
    <location>
        <begin position="139"/>
        <end position="156"/>
    </location>
</feature>
<evidence type="ECO:0000313" key="3">
    <source>
        <dbReference type="EMBL" id="CUV37309.1"/>
    </source>
</evidence>
<gene>
    <name evidence="5" type="ORF">RD1301_v1_4800003</name>
    <name evidence="2" type="ORF">RUN1744_v1_1590004</name>
    <name evidence="3" type="ORF">TD1301_v1_3150003</name>
    <name evidence="4" type="ORF">TF3108_v1_1470004</name>
</gene>
<dbReference type="EMBL" id="LN899826">
    <property type="protein sequence ID" value="CUV42711.1"/>
    <property type="molecule type" value="Genomic_DNA"/>
</dbReference>
<dbReference type="EMBL" id="LN899823">
    <property type="protein sequence ID" value="CUV26466.1"/>
    <property type="molecule type" value="Genomic_DNA"/>
</dbReference>
<feature type="transmembrane region" description="Helical" evidence="1">
    <location>
        <begin position="102"/>
        <end position="127"/>
    </location>
</feature>
<proteinExistence type="predicted"/>
<feature type="transmembrane region" description="Helical" evidence="1">
    <location>
        <begin position="43"/>
        <end position="62"/>
    </location>
</feature>
<evidence type="ECO:0000313" key="5">
    <source>
        <dbReference type="EMBL" id="CUV64111.1"/>
    </source>
</evidence>
<sequence length="164" mass="17779">MVRFLRSRAMRALAALVGLGYWQAVLSQPTNAPPATEARDMLGWLPAATVIFVALFFVLGVFSTVRALKRDQNWGLADTLSEKSGTPTATTATPPTGSTSRVIAFLGLIGMLSMFVGIGFYLLWALFNGKQDLAHQLDIAGHYLLYGSALFAPYAFNQIKSVFS</sequence>
<reference evidence="4" key="1">
    <citation type="submission" date="2015-10" db="EMBL/GenBank/DDBJ databases">
        <authorList>
            <person name="Gilbert D.G."/>
        </authorList>
    </citation>
    <scope>NUCLEOTIDE SEQUENCE</scope>
    <source>
        <strain evidence="4">Phyl III-seqv23</strain>
    </source>
</reference>
<accession>A0A0S4W7L4</accession>
<evidence type="ECO:0000256" key="1">
    <source>
        <dbReference type="SAM" id="Phobius"/>
    </source>
</evidence>
<dbReference type="EMBL" id="LN899825">
    <property type="protein sequence ID" value="CUV37309.1"/>
    <property type="molecule type" value="Genomic_DNA"/>
</dbReference>
<keyword evidence="1 4" id="KW-0812">Transmembrane</keyword>